<evidence type="ECO:0000313" key="1">
    <source>
        <dbReference type="EMBL" id="KIL49774.1"/>
    </source>
</evidence>
<keyword evidence="2" id="KW-1185">Reference proteome</keyword>
<organism evidence="1 2">
    <name type="scientific">Jeotgalibacillus soli</name>
    <dbReference type="NCBI Taxonomy" id="889306"/>
    <lineage>
        <taxon>Bacteria</taxon>
        <taxon>Bacillati</taxon>
        <taxon>Bacillota</taxon>
        <taxon>Bacilli</taxon>
        <taxon>Bacillales</taxon>
        <taxon>Caryophanaceae</taxon>
        <taxon>Jeotgalibacillus</taxon>
    </lineage>
</organism>
<protein>
    <submittedName>
        <fullName evidence="1">Uncharacterized protein</fullName>
    </submittedName>
</protein>
<sequence>MDPVRQTVCLLTVQKELLLLLFSVKRRLTIIRFLQMSF</sequence>
<dbReference type="EMBL" id="JXRP01000009">
    <property type="protein sequence ID" value="KIL49774.1"/>
    <property type="molecule type" value="Genomic_DNA"/>
</dbReference>
<dbReference type="AlphaFoldDB" id="A0A0C2S6V7"/>
<name>A0A0C2S6V7_9BACL</name>
<dbReference type="PATRIC" id="fig|889306.3.peg.1249"/>
<dbReference type="Proteomes" id="UP000031938">
    <property type="component" value="Unassembled WGS sequence"/>
</dbReference>
<gene>
    <name evidence="1" type="ORF">KP78_12420</name>
</gene>
<evidence type="ECO:0000313" key="2">
    <source>
        <dbReference type="Proteomes" id="UP000031938"/>
    </source>
</evidence>
<reference evidence="1 2" key="1">
    <citation type="submission" date="2015-01" db="EMBL/GenBank/DDBJ databases">
        <title>Genome sequencing of Jeotgalibacillus soli.</title>
        <authorList>
            <person name="Goh K.M."/>
            <person name="Chan K.-G."/>
            <person name="Yaakop A.S."/>
            <person name="Ee R."/>
            <person name="Gan H.M."/>
            <person name="Chan C.S."/>
        </authorList>
    </citation>
    <scope>NUCLEOTIDE SEQUENCE [LARGE SCALE GENOMIC DNA]</scope>
    <source>
        <strain evidence="1 2">P9</strain>
    </source>
</reference>
<proteinExistence type="predicted"/>
<comment type="caution">
    <text evidence="1">The sequence shown here is derived from an EMBL/GenBank/DDBJ whole genome shotgun (WGS) entry which is preliminary data.</text>
</comment>
<accession>A0A0C2S6V7</accession>